<comment type="subcellular location">
    <subcellularLocation>
        <location evidence="1">Nucleus</location>
    </subcellularLocation>
</comment>
<dbReference type="GO" id="GO:0000981">
    <property type="term" value="F:DNA-binding transcription factor activity, RNA polymerase II-specific"/>
    <property type="evidence" value="ECO:0007669"/>
    <property type="project" value="InterPro"/>
</dbReference>
<dbReference type="GO" id="GO:0003677">
    <property type="term" value="F:DNA binding"/>
    <property type="evidence" value="ECO:0007669"/>
    <property type="project" value="UniProtKB-KW"/>
</dbReference>
<dbReference type="SMART" id="SM00906">
    <property type="entry name" value="Fungal_trans"/>
    <property type="match status" value="1"/>
</dbReference>
<name>A0A5N7BS00_PETAA</name>
<evidence type="ECO:0000256" key="6">
    <source>
        <dbReference type="ARBA" id="ARBA00023242"/>
    </source>
</evidence>
<sequence>MTKIMDSGNVSDYTTEESKVLRRYNVSRSCLRCHQRKVRCDKSNPCATCARSNVTCRYPGLEKCKRRTPNVSRNEMAARLTRLERTVSAIVGGVDVVGTRTNSSLTKGLGSSFTISSTDKEGAGQQVKLPHAPRKGFLVTSGPSMRYINESFLSHVLEKEEELQTAIESPTTSAHCSSTAFSPLRPEGLLLNPQHTISDVAELYPSRWEATQLWQVYLNNVNPLMRFLHIPSLLPKIYNAINFPGEVPSDLSSLLFAIYFAAVTSLLSINEPDFLGGQKHEALQKYQRGLEVSLYNSSFLDSPTITSLQAMAIYVRCRRFHSSGRSNWALNGLTIYAAQSIGLHRDGSHFNLPVLDCELRRRLWWHLITVDKRGAEDHGLVGGFETVSDTKLPLNVDDSDLNAQLQSPPPPKETWSEMTMFLITAEASKVFARINWVSLQSRHDKNVHDESRQLVADFDASLSKGYLRYCDQNVPIQKATLLLGRTLLSKAKALIHIQSLNGLSSEQYAKHINEETLSYACEGLECACEMLTDELLKSYSWISSTFTQYHLLTYALWHLCVCPETPGVERAWSAVHIAFELTERESTWRECDPHWAVLCRLRQKARSIRQSYLAGNPQEIPANLEIVDSAGLPDTRLDADLEDVSVPWDIESLAFFDWTAFAAPTF</sequence>
<keyword evidence="3" id="KW-0805">Transcription regulation</keyword>
<evidence type="ECO:0000256" key="4">
    <source>
        <dbReference type="ARBA" id="ARBA00023125"/>
    </source>
</evidence>
<dbReference type="InterPro" id="IPR007219">
    <property type="entry name" value="XnlR_reg_dom"/>
</dbReference>
<evidence type="ECO:0000259" key="7">
    <source>
        <dbReference type="PROSITE" id="PS50048"/>
    </source>
</evidence>
<dbReference type="InterPro" id="IPR050613">
    <property type="entry name" value="Sec_Metabolite_Reg"/>
</dbReference>
<evidence type="ECO:0000256" key="1">
    <source>
        <dbReference type="ARBA" id="ARBA00004123"/>
    </source>
</evidence>
<dbReference type="Proteomes" id="UP000326877">
    <property type="component" value="Unassembled WGS sequence"/>
</dbReference>
<dbReference type="PANTHER" id="PTHR31001">
    <property type="entry name" value="UNCHARACTERIZED TRANSCRIPTIONAL REGULATORY PROTEIN"/>
    <property type="match status" value="1"/>
</dbReference>
<dbReference type="PANTHER" id="PTHR31001:SF57">
    <property type="entry name" value="ZN(II)2CYS6 TRANSCRIPTION FACTOR (EUROFUNG)"/>
    <property type="match status" value="1"/>
</dbReference>
<evidence type="ECO:0000256" key="5">
    <source>
        <dbReference type="ARBA" id="ARBA00023163"/>
    </source>
</evidence>
<evidence type="ECO:0000313" key="8">
    <source>
        <dbReference type="EMBL" id="KAE8384539.1"/>
    </source>
</evidence>
<dbReference type="CDD" id="cd00067">
    <property type="entry name" value="GAL4"/>
    <property type="match status" value="1"/>
</dbReference>
<dbReference type="PROSITE" id="PS50048">
    <property type="entry name" value="ZN2_CY6_FUNGAL_2"/>
    <property type="match status" value="1"/>
</dbReference>
<evidence type="ECO:0000256" key="3">
    <source>
        <dbReference type="ARBA" id="ARBA00023015"/>
    </source>
</evidence>
<dbReference type="SUPFAM" id="SSF57701">
    <property type="entry name" value="Zn2/Cys6 DNA-binding domain"/>
    <property type="match status" value="1"/>
</dbReference>
<evidence type="ECO:0000256" key="2">
    <source>
        <dbReference type="ARBA" id="ARBA00022723"/>
    </source>
</evidence>
<dbReference type="AlphaFoldDB" id="A0A5N7BS00"/>
<keyword evidence="6" id="KW-0539">Nucleus</keyword>
<feature type="domain" description="Zn(2)-C6 fungal-type" evidence="7">
    <location>
        <begin position="29"/>
        <end position="58"/>
    </location>
</feature>
<dbReference type="Pfam" id="PF04082">
    <property type="entry name" value="Fungal_trans"/>
    <property type="match status" value="1"/>
</dbReference>
<dbReference type="GO" id="GO:0008270">
    <property type="term" value="F:zinc ion binding"/>
    <property type="evidence" value="ECO:0007669"/>
    <property type="project" value="InterPro"/>
</dbReference>
<dbReference type="InterPro" id="IPR001138">
    <property type="entry name" value="Zn2Cys6_DnaBD"/>
</dbReference>
<dbReference type="InterPro" id="IPR036864">
    <property type="entry name" value="Zn2-C6_fun-type_DNA-bd_sf"/>
</dbReference>
<protein>
    <submittedName>
        <fullName evidence="8">Fungal-specific transcription factor domain-containing protein</fullName>
    </submittedName>
</protein>
<keyword evidence="4" id="KW-0238">DNA-binding</keyword>
<dbReference type="Pfam" id="PF00172">
    <property type="entry name" value="Zn_clus"/>
    <property type="match status" value="1"/>
</dbReference>
<proteinExistence type="predicted"/>
<organism evidence="8">
    <name type="scientific">Petromyces alliaceus</name>
    <name type="common">Aspergillus alliaceus</name>
    <dbReference type="NCBI Taxonomy" id="209559"/>
    <lineage>
        <taxon>Eukaryota</taxon>
        <taxon>Fungi</taxon>
        <taxon>Dikarya</taxon>
        <taxon>Ascomycota</taxon>
        <taxon>Pezizomycotina</taxon>
        <taxon>Eurotiomycetes</taxon>
        <taxon>Eurotiomycetidae</taxon>
        <taxon>Eurotiales</taxon>
        <taxon>Aspergillaceae</taxon>
        <taxon>Aspergillus</taxon>
        <taxon>Aspergillus subgen. Circumdati</taxon>
    </lineage>
</organism>
<dbReference type="CDD" id="cd12148">
    <property type="entry name" value="fungal_TF_MHR"/>
    <property type="match status" value="1"/>
</dbReference>
<keyword evidence="5" id="KW-0804">Transcription</keyword>
<dbReference type="GO" id="GO:0005634">
    <property type="term" value="C:nucleus"/>
    <property type="evidence" value="ECO:0007669"/>
    <property type="project" value="UniProtKB-SubCell"/>
</dbReference>
<gene>
    <name evidence="8" type="ORF">BDV23DRAFT_166571</name>
</gene>
<dbReference type="OrthoDB" id="424974at2759"/>
<dbReference type="EMBL" id="ML735365">
    <property type="protein sequence ID" value="KAE8384539.1"/>
    <property type="molecule type" value="Genomic_DNA"/>
</dbReference>
<dbReference type="GO" id="GO:0006351">
    <property type="term" value="P:DNA-templated transcription"/>
    <property type="evidence" value="ECO:0007669"/>
    <property type="project" value="InterPro"/>
</dbReference>
<dbReference type="SMART" id="SM00066">
    <property type="entry name" value="GAL4"/>
    <property type="match status" value="1"/>
</dbReference>
<keyword evidence="2" id="KW-0479">Metal-binding</keyword>
<accession>A0A5N7BS00</accession>
<reference evidence="8" key="1">
    <citation type="submission" date="2019-04" db="EMBL/GenBank/DDBJ databases">
        <title>Friends and foes A comparative genomics studyof 23 Aspergillus species from section Flavi.</title>
        <authorList>
            <consortium name="DOE Joint Genome Institute"/>
            <person name="Kjaerbolling I."/>
            <person name="Vesth T."/>
            <person name="Frisvad J.C."/>
            <person name="Nybo J.L."/>
            <person name="Theobald S."/>
            <person name="Kildgaard S."/>
            <person name="Isbrandt T."/>
            <person name="Kuo A."/>
            <person name="Sato A."/>
            <person name="Lyhne E.K."/>
            <person name="Kogle M.E."/>
            <person name="Wiebenga A."/>
            <person name="Kun R.S."/>
            <person name="Lubbers R.J."/>
            <person name="Makela M.R."/>
            <person name="Barry K."/>
            <person name="Chovatia M."/>
            <person name="Clum A."/>
            <person name="Daum C."/>
            <person name="Haridas S."/>
            <person name="He G."/>
            <person name="LaButti K."/>
            <person name="Lipzen A."/>
            <person name="Mondo S."/>
            <person name="Riley R."/>
            <person name="Salamov A."/>
            <person name="Simmons B.A."/>
            <person name="Magnuson J.K."/>
            <person name="Henrissat B."/>
            <person name="Mortensen U.H."/>
            <person name="Larsen T.O."/>
            <person name="Devries R.P."/>
            <person name="Grigoriev I.V."/>
            <person name="Machida M."/>
            <person name="Baker S.E."/>
            <person name="Andersen M.R."/>
        </authorList>
    </citation>
    <scope>NUCLEOTIDE SEQUENCE [LARGE SCALE GENOMIC DNA]</scope>
    <source>
        <strain evidence="8">IBT 14317</strain>
    </source>
</reference>
<dbReference type="Gene3D" id="4.10.240.10">
    <property type="entry name" value="Zn(2)-C6 fungal-type DNA-binding domain"/>
    <property type="match status" value="1"/>
</dbReference>
<dbReference type="GO" id="GO:0009893">
    <property type="term" value="P:positive regulation of metabolic process"/>
    <property type="evidence" value="ECO:0007669"/>
    <property type="project" value="UniProtKB-ARBA"/>
</dbReference>
<dbReference type="PROSITE" id="PS00463">
    <property type="entry name" value="ZN2_CY6_FUNGAL_1"/>
    <property type="match status" value="1"/>
</dbReference>